<evidence type="ECO:0000313" key="1">
    <source>
        <dbReference type="EMBL" id="PIR95347.1"/>
    </source>
</evidence>
<dbReference type="Proteomes" id="UP000229972">
    <property type="component" value="Unassembled WGS sequence"/>
</dbReference>
<protein>
    <submittedName>
        <fullName evidence="1">Uncharacterized protein</fullName>
    </submittedName>
</protein>
<name>A0A2H0V8B4_9BACT</name>
<comment type="caution">
    <text evidence="1">The sequence shown here is derived from an EMBL/GenBank/DDBJ whole genome shotgun (WGS) entry which is preliminary data.</text>
</comment>
<reference evidence="2" key="1">
    <citation type="submission" date="2017-09" db="EMBL/GenBank/DDBJ databases">
        <title>Depth-based differentiation of microbial function through sediment-hosted aquifers and enrichment of novel symbionts in the deep terrestrial subsurface.</title>
        <authorList>
            <person name="Probst A.J."/>
            <person name="Ladd B."/>
            <person name="Jarett J.K."/>
            <person name="Geller-Mcgrath D.E."/>
            <person name="Sieber C.M.K."/>
            <person name="Emerson J.B."/>
            <person name="Anantharaman K."/>
            <person name="Thomas B.C."/>
            <person name="Malmstrom R."/>
            <person name="Stieglmeier M."/>
            <person name="Klingl A."/>
            <person name="Woyke T."/>
            <person name="Ryan C.M."/>
            <person name="Banfield J.F."/>
        </authorList>
    </citation>
    <scope>NUCLEOTIDE SEQUENCE [LARGE SCALE GENOMIC DNA]</scope>
</reference>
<proteinExistence type="predicted"/>
<evidence type="ECO:0000313" key="2">
    <source>
        <dbReference type="Proteomes" id="UP000229972"/>
    </source>
</evidence>
<accession>A0A2H0V8B4</accession>
<sequence length="188" mass="20912">MSKTKESVISVLTIIAFLALTVIASILYSGDAEQKAKLENNFVWQKVKWTFDIVLSALPNFINHQAEQNQNAGIYVDVPAGNSLDDSNSEYASALNIDSTVKVSSGSWSDFMSLLKAEWNRKATEGEEIVVSDVIMTDLQDNLNLNKEDSQIFKILDWRKTEAGAEIVYTSKNGEEYKLSLPLKILGN</sequence>
<dbReference type="EMBL" id="PFAL01000028">
    <property type="protein sequence ID" value="PIR95347.1"/>
    <property type="molecule type" value="Genomic_DNA"/>
</dbReference>
<gene>
    <name evidence="1" type="ORF">COT93_02950</name>
</gene>
<dbReference type="AlphaFoldDB" id="A0A2H0V8B4"/>
<organism evidence="1 2">
    <name type="scientific">Candidatus Falkowbacteria bacterium CG10_big_fil_rev_8_21_14_0_10_37_18</name>
    <dbReference type="NCBI Taxonomy" id="1974562"/>
    <lineage>
        <taxon>Bacteria</taxon>
        <taxon>Candidatus Falkowiibacteriota</taxon>
    </lineage>
</organism>